<comment type="caution">
    <text evidence="3">The sequence shown here is derived from an EMBL/GenBank/DDBJ whole genome shotgun (WGS) entry which is preliminary data.</text>
</comment>
<dbReference type="Proteomes" id="UP001157125">
    <property type="component" value="Unassembled WGS sequence"/>
</dbReference>
<evidence type="ECO:0000256" key="2">
    <source>
        <dbReference type="SAM" id="MobiDB-lite"/>
    </source>
</evidence>
<protein>
    <submittedName>
        <fullName evidence="3">Uncharacterized protein</fullName>
    </submittedName>
</protein>
<evidence type="ECO:0000256" key="1">
    <source>
        <dbReference type="ARBA" id="ARBA00022801"/>
    </source>
</evidence>
<accession>A0ABQ6IC68</accession>
<gene>
    <name evidence="3" type="ORF">GCM10025876_09760</name>
</gene>
<name>A0ABQ6IC68_9MICO</name>
<sequence length="101" mass="11098">MLGRAAADPVFGGSGSGSVDTNTAVNARTGLENAGFSINDEMYQAIDAYAQENKRGHIEMDLPMDSTYTIGEPAHRSVRGARVVVRRVRRRGRDLHRPSRR</sequence>
<proteinExistence type="predicted"/>
<evidence type="ECO:0000313" key="3">
    <source>
        <dbReference type="EMBL" id="GMA34772.1"/>
    </source>
</evidence>
<organism evidence="3 4">
    <name type="scientific">Demequina litorisediminis</name>
    <dbReference type="NCBI Taxonomy" id="1849022"/>
    <lineage>
        <taxon>Bacteria</taxon>
        <taxon>Bacillati</taxon>
        <taxon>Actinomycetota</taxon>
        <taxon>Actinomycetes</taxon>
        <taxon>Micrococcales</taxon>
        <taxon>Demequinaceae</taxon>
        <taxon>Demequina</taxon>
    </lineage>
</organism>
<keyword evidence="1" id="KW-0378">Hydrolase</keyword>
<dbReference type="InterPro" id="IPR036881">
    <property type="entry name" value="Glyco_hydro_3_C_sf"/>
</dbReference>
<reference evidence="4" key="1">
    <citation type="journal article" date="2019" name="Int. J. Syst. Evol. Microbiol.">
        <title>The Global Catalogue of Microorganisms (GCM) 10K type strain sequencing project: providing services to taxonomists for standard genome sequencing and annotation.</title>
        <authorList>
            <consortium name="The Broad Institute Genomics Platform"/>
            <consortium name="The Broad Institute Genome Sequencing Center for Infectious Disease"/>
            <person name="Wu L."/>
            <person name="Ma J."/>
        </authorList>
    </citation>
    <scope>NUCLEOTIDE SEQUENCE [LARGE SCALE GENOMIC DNA]</scope>
    <source>
        <strain evidence="4">NBRC 112299</strain>
    </source>
</reference>
<evidence type="ECO:0000313" key="4">
    <source>
        <dbReference type="Proteomes" id="UP001157125"/>
    </source>
</evidence>
<dbReference type="EMBL" id="BSUN01000001">
    <property type="protein sequence ID" value="GMA34772.1"/>
    <property type="molecule type" value="Genomic_DNA"/>
</dbReference>
<dbReference type="RefSeq" id="WP_284327598.1">
    <property type="nucleotide sequence ID" value="NZ_BSUN01000001.1"/>
</dbReference>
<feature type="region of interest" description="Disordered" evidence="2">
    <location>
        <begin position="1"/>
        <end position="22"/>
    </location>
</feature>
<keyword evidence="4" id="KW-1185">Reference proteome</keyword>
<dbReference type="Gene3D" id="3.40.50.1700">
    <property type="entry name" value="Glycoside hydrolase family 3 C-terminal domain"/>
    <property type="match status" value="1"/>
</dbReference>